<dbReference type="InterPro" id="IPR001544">
    <property type="entry name" value="Aminotrans_IV"/>
</dbReference>
<dbReference type="Gene3D" id="3.20.10.10">
    <property type="entry name" value="D-amino Acid Aminotransferase, subunit A, domain 2"/>
    <property type="match status" value="1"/>
</dbReference>
<dbReference type="GO" id="GO:0046394">
    <property type="term" value="P:carboxylic acid biosynthetic process"/>
    <property type="evidence" value="ECO:0007669"/>
    <property type="project" value="UniProtKB-ARBA"/>
</dbReference>
<evidence type="ECO:0000256" key="3">
    <source>
        <dbReference type="ARBA" id="ARBA00005072"/>
    </source>
</evidence>
<dbReference type="Gene3D" id="3.30.470.10">
    <property type="match status" value="1"/>
</dbReference>
<organism evidence="9 10">
    <name type="scientific">Telmatocola sphagniphila</name>
    <dbReference type="NCBI Taxonomy" id="1123043"/>
    <lineage>
        <taxon>Bacteria</taxon>
        <taxon>Pseudomonadati</taxon>
        <taxon>Planctomycetota</taxon>
        <taxon>Planctomycetia</taxon>
        <taxon>Gemmatales</taxon>
        <taxon>Gemmataceae</taxon>
    </lineage>
</organism>
<dbReference type="InterPro" id="IPR036648">
    <property type="entry name" value="CN_Hdrase_a/SCN_Hdrase_g_sf"/>
</dbReference>
<dbReference type="PANTHER" id="PTHR42743">
    <property type="entry name" value="AMINO-ACID AMINOTRANSFERASE"/>
    <property type="match status" value="1"/>
</dbReference>
<comment type="similarity">
    <text evidence="4">Belongs to the class-IV pyridoxal-phosphate-dependent aminotransferase family.</text>
</comment>
<reference evidence="9" key="1">
    <citation type="submission" date="2021-05" db="EMBL/GenBank/DDBJ databases">
        <title>Complete genome sequence of the cellulolytic planctomycete Telmatocola sphagniphila SP2T and characterization of the first cellulase from planctomycetes.</title>
        <authorList>
            <person name="Rakitin A.L."/>
            <person name="Beletsky A.V."/>
            <person name="Naumoff D.G."/>
            <person name="Kulichevskaya I.S."/>
            <person name="Mardanov A.V."/>
            <person name="Ravin N.V."/>
            <person name="Dedysh S.N."/>
        </authorList>
    </citation>
    <scope>NUCLEOTIDE SEQUENCE</scope>
    <source>
        <strain evidence="9">SP2T</strain>
    </source>
</reference>
<dbReference type="InterPro" id="IPR036038">
    <property type="entry name" value="Aminotransferase-like"/>
</dbReference>
<keyword evidence="10" id="KW-1185">Reference proteome</keyword>
<dbReference type="SUPFAM" id="SSF56209">
    <property type="entry name" value="Nitrile hydratase alpha chain"/>
    <property type="match status" value="1"/>
</dbReference>
<evidence type="ECO:0000256" key="2">
    <source>
        <dbReference type="ARBA" id="ARBA00004931"/>
    </source>
</evidence>
<dbReference type="SUPFAM" id="SSF56752">
    <property type="entry name" value="D-aminoacid aminotransferase-like PLP-dependent enzymes"/>
    <property type="match status" value="1"/>
</dbReference>
<comment type="catalytic activity">
    <reaction evidence="8">
        <text>L-leucine + 2-oxoglutarate = 4-methyl-2-oxopentanoate + L-glutamate</text>
        <dbReference type="Rhea" id="RHEA:18321"/>
        <dbReference type="ChEBI" id="CHEBI:16810"/>
        <dbReference type="ChEBI" id="CHEBI:17865"/>
        <dbReference type="ChEBI" id="CHEBI:29985"/>
        <dbReference type="ChEBI" id="CHEBI:57427"/>
        <dbReference type="EC" id="2.6.1.42"/>
    </reaction>
</comment>
<dbReference type="AlphaFoldDB" id="A0A8E6EXK7"/>
<dbReference type="InterPro" id="IPR043132">
    <property type="entry name" value="BCAT-like_C"/>
</dbReference>
<evidence type="ECO:0000313" key="10">
    <source>
        <dbReference type="Proteomes" id="UP000676194"/>
    </source>
</evidence>
<comment type="catalytic activity">
    <reaction evidence="6">
        <text>L-valine + 2-oxoglutarate = 3-methyl-2-oxobutanoate + L-glutamate</text>
        <dbReference type="Rhea" id="RHEA:24813"/>
        <dbReference type="ChEBI" id="CHEBI:11851"/>
        <dbReference type="ChEBI" id="CHEBI:16810"/>
        <dbReference type="ChEBI" id="CHEBI:29985"/>
        <dbReference type="ChEBI" id="CHEBI:57762"/>
        <dbReference type="EC" id="2.6.1.42"/>
    </reaction>
</comment>
<evidence type="ECO:0000256" key="7">
    <source>
        <dbReference type="ARBA" id="ARBA00048798"/>
    </source>
</evidence>
<gene>
    <name evidence="9" type="ORF">KIH39_21395</name>
</gene>
<dbReference type="GO" id="GO:0004084">
    <property type="term" value="F:branched-chain-amino-acid transaminase activity"/>
    <property type="evidence" value="ECO:0007669"/>
    <property type="project" value="UniProtKB-EC"/>
</dbReference>
<dbReference type="Pfam" id="PF01063">
    <property type="entry name" value="Aminotran_4"/>
    <property type="match status" value="1"/>
</dbReference>
<dbReference type="InterPro" id="IPR043131">
    <property type="entry name" value="BCAT-like_N"/>
</dbReference>
<dbReference type="Proteomes" id="UP000676194">
    <property type="component" value="Chromosome"/>
</dbReference>
<dbReference type="RefSeq" id="WP_213495257.1">
    <property type="nucleotide sequence ID" value="NZ_CP074694.1"/>
</dbReference>
<proteinExistence type="inferred from homology"/>
<dbReference type="CDD" id="cd00449">
    <property type="entry name" value="PLPDE_IV"/>
    <property type="match status" value="1"/>
</dbReference>
<comment type="catalytic activity">
    <reaction evidence="7">
        <text>L-isoleucine + 2-oxoglutarate = (S)-3-methyl-2-oxopentanoate + L-glutamate</text>
        <dbReference type="Rhea" id="RHEA:24801"/>
        <dbReference type="ChEBI" id="CHEBI:16810"/>
        <dbReference type="ChEBI" id="CHEBI:29985"/>
        <dbReference type="ChEBI" id="CHEBI:35146"/>
        <dbReference type="ChEBI" id="CHEBI:58045"/>
        <dbReference type="EC" id="2.6.1.42"/>
    </reaction>
</comment>
<evidence type="ECO:0000256" key="5">
    <source>
        <dbReference type="ARBA" id="ARBA00013053"/>
    </source>
</evidence>
<keyword evidence="9" id="KW-0808">Transferase</keyword>
<sequence>MVQQQSARAEDFWWAEPATQQKLLTDPIGVLKEMGINVPANVPIPVAQEVVRLNSLLWLDGQVISRDQFKIDPADEGLLFGRGVWESTRVIGGLPWLWSMHIERLKKTAELLRIEVEPERLPDSMAVSEFVRSLTKMDVVIRLNLTAGRPGKKGIVWMTAALPPAPLHGVRLQTRTLPMEKGHPYLLWKTFQYATRLEVGQQSMREGFDTCLLVDEQDNLLEAAHANLFVRLQDGWATPLADGGLLPGTVRRQLLERSPLPIREMKIPRAFLGEVTEAFVTNSNVGIVPVTQIDDRSFPLGAETQQLQQWLRPAPAQS</sequence>
<comment type="pathway">
    <text evidence="2">Amino-acid biosynthesis; L-valine biosynthesis; L-valine from pyruvate: step 4/4.</text>
</comment>
<dbReference type="PANTHER" id="PTHR42743:SF11">
    <property type="entry name" value="AMINODEOXYCHORISMATE LYASE"/>
    <property type="match status" value="1"/>
</dbReference>
<comment type="pathway">
    <text evidence="3">Amino-acid biosynthesis; L-leucine biosynthesis; L-leucine from 3-methyl-2-oxobutanoate: step 4/4.</text>
</comment>
<evidence type="ECO:0000256" key="1">
    <source>
        <dbReference type="ARBA" id="ARBA00004824"/>
    </source>
</evidence>
<dbReference type="KEGG" id="tsph:KIH39_21395"/>
<name>A0A8E6EXK7_9BACT</name>
<dbReference type="EMBL" id="CP074694">
    <property type="protein sequence ID" value="QVL31376.1"/>
    <property type="molecule type" value="Genomic_DNA"/>
</dbReference>
<evidence type="ECO:0000256" key="4">
    <source>
        <dbReference type="ARBA" id="ARBA00009320"/>
    </source>
</evidence>
<accession>A0A8E6EXK7</accession>
<dbReference type="GO" id="GO:0046914">
    <property type="term" value="F:transition metal ion binding"/>
    <property type="evidence" value="ECO:0007669"/>
    <property type="project" value="InterPro"/>
</dbReference>
<protein>
    <recommendedName>
        <fullName evidence="5">branched-chain-amino-acid transaminase</fullName>
        <ecNumber evidence="5">2.6.1.42</ecNumber>
    </recommendedName>
</protein>
<evidence type="ECO:0000313" key="9">
    <source>
        <dbReference type="EMBL" id="QVL31376.1"/>
    </source>
</evidence>
<comment type="pathway">
    <text evidence="1">Amino-acid biosynthesis; L-isoleucine biosynthesis; L-isoleucine from 2-oxobutanoate: step 4/4.</text>
</comment>
<dbReference type="EC" id="2.6.1.42" evidence="5"/>
<keyword evidence="9" id="KW-0032">Aminotransferase</keyword>
<evidence type="ECO:0000256" key="6">
    <source>
        <dbReference type="ARBA" id="ARBA00048212"/>
    </source>
</evidence>
<dbReference type="InterPro" id="IPR050571">
    <property type="entry name" value="Class-IV_PLP-Dep_Aminotrnsfr"/>
</dbReference>
<evidence type="ECO:0000256" key="8">
    <source>
        <dbReference type="ARBA" id="ARBA00049229"/>
    </source>
</evidence>